<dbReference type="EMBL" id="JAKILJ010000035">
    <property type="protein sequence ID" value="MCL1106523.1"/>
    <property type="molecule type" value="Genomic_DNA"/>
</dbReference>
<dbReference type="SUPFAM" id="SSF55620">
    <property type="entry name" value="Tetrahydrobiopterin biosynthesis enzymes-like"/>
    <property type="match status" value="1"/>
</dbReference>
<dbReference type="NCBIfam" id="TIGR00526">
    <property type="entry name" value="folB_dom"/>
    <property type="match status" value="1"/>
</dbReference>
<dbReference type="PANTHER" id="PTHR42844:SF1">
    <property type="entry name" value="DIHYDRONEOPTERIN ALDOLASE 1-RELATED"/>
    <property type="match status" value="1"/>
</dbReference>
<dbReference type="Gene3D" id="3.30.1130.10">
    <property type="match status" value="1"/>
</dbReference>
<dbReference type="GO" id="GO:0046654">
    <property type="term" value="P:tetrahydrofolate biosynthetic process"/>
    <property type="evidence" value="ECO:0007669"/>
    <property type="project" value="UniProtKB-UniRule"/>
</dbReference>
<dbReference type="PANTHER" id="PTHR42844">
    <property type="entry name" value="DIHYDRONEOPTERIN ALDOLASE 1-RELATED"/>
    <property type="match status" value="1"/>
</dbReference>
<comment type="caution">
    <text evidence="10">The sequence shown here is derived from an EMBL/GenBank/DDBJ whole genome shotgun (WGS) entry which is preliminary data.</text>
</comment>
<accession>A0A9X2CDB7</accession>
<keyword evidence="6" id="KW-0413">Isomerase</keyword>
<evidence type="ECO:0000256" key="7">
    <source>
        <dbReference type="ARBA" id="ARBA00023239"/>
    </source>
</evidence>
<evidence type="ECO:0000313" key="10">
    <source>
        <dbReference type="EMBL" id="MCL1106523.1"/>
    </source>
</evidence>
<comment type="catalytic activity">
    <reaction evidence="2 8">
        <text>7,8-dihydroneopterin = 6-hydroxymethyl-7,8-dihydropterin + glycolaldehyde</text>
        <dbReference type="Rhea" id="RHEA:10540"/>
        <dbReference type="ChEBI" id="CHEBI:17001"/>
        <dbReference type="ChEBI" id="CHEBI:17071"/>
        <dbReference type="ChEBI" id="CHEBI:44841"/>
        <dbReference type="EC" id="4.1.2.25"/>
    </reaction>
</comment>
<dbReference type="RefSeq" id="WP_188916890.1">
    <property type="nucleotide sequence ID" value="NZ_BMQI01000032.1"/>
</dbReference>
<keyword evidence="5 8" id="KW-0289">Folate biosynthesis</keyword>
<name>A0A9X2CDB7_9GAMM</name>
<feature type="domain" description="Dihydroneopterin aldolase/epimerase" evidence="9">
    <location>
        <begin position="4"/>
        <end position="114"/>
    </location>
</feature>
<dbReference type="AlphaFoldDB" id="A0A9X2CDB7"/>
<dbReference type="GO" id="GO:0016853">
    <property type="term" value="F:isomerase activity"/>
    <property type="evidence" value="ECO:0007669"/>
    <property type="project" value="UniProtKB-KW"/>
</dbReference>
<evidence type="ECO:0000313" key="11">
    <source>
        <dbReference type="Proteomes" id="UP001139408"/>
    </source>
</evidence>
<keyword evidence="11" id="KW-1185">Reference proteome</keyword>
<dbReference type="EC" id="4.1.2.25" evidence="8"/>
<evidence type="ECO:0000256" key="5">
    <source>
        <dbReference type="ARBA" id="ARBA00022909"/>
    </source>
</evidence>
<protein>
    <recommendedName>
        <fullName evidence="8">7,8-dihydroneopterin aldolase</fullName>
        <ecNumber evidence="8">4.1.2.25</ecNumber>
    </recommendedName>
</protein>
<dbReference type="FunFam" id="3.30.1130.10:FF:000002">
    <property type="entry name" value="7,8-dihydroneopterin aldolase"/>
    <property type="match status" value="1"/>
</dbReference>
<sequence>MDKVLIRQLAIETVIGIYDWEKKLHQTLLIDLDMAWDNRLAAASDNYEHALCYETVSNRLTALITEKPIELIETVAEMIAECLQDEFNVPWVKVVVMKPGAVPHAASVGVEIERGRI</sequence>
<dbReference type="GO" id="GO:0004150">
    <property type="term" value="F:dihydroneopterin aldolase activity"/>
    <property type="evidence" value="ECO:0007669"/>
    <property type="project" value="UniProtKB-UniRule"/>
</dbReference>
<comment type="function">
    <text evidence="8">Catalyzes the conversion of 7,8-dihydroneopterin to 6-hydroxymethyl-7,8-dihydropterin.</text>
</comment>
<dbReference type="NCBIfam" id="TIGR00525">
    <property type="entry name" value="folB"/>
    <property type="match status" value="1"/>
</dbReference>
<evidence type="ECO:0000259" key="9">
    <source>
        <dbReference type="SMART" id="SM00905"/>
    </source>
</evidence>
<evidence type="ECO:0000256" key="8">
    <source>
        <dbReference type="RuleBase" id="RU362079"/>
    </source>
</evidence>
<evidence type="ECO:0000256" key="3">
    <source>
        <dbReference type="ARBA" id="ARBA00005013"/>
    </source>
</evidence>
<dbReference type="InterPro" id="IPR043133">
    <property type="entry name" value="GTP-CH-I_C/QueF"/>
</dbReference>
<gene>
    <name evidence="10" type="primary">folB</name>
    <name evidence="10" type="ORF">L2749_14865</name>
</gene>
<dbReference type="CDD" id="cd00534">
    <property type="entry name" value="DHNA_DHNTPE"/>
    <property type="match status" value="1"/>
</dbReference>
<evidence type="ECO:0000256" key="1">
    <source>
        <dbReference type="ARBA" id="ARBA00000693"/>
    </source>
</evidence>
<comment type="catalytic activity">
    <reaction evidence="1">
        <text>7,8-dihydroneopterin = 7,8-dihydromonapterin</text>
        <dbReference type="Rhea" id="RHEA:45328"/>
        <dbReference type="ChEBI" id="CHEBI:17001"/>
        <dbReference type="ChEBI" id="CHEBI:71175"/>
        <dbReference type="EC" id="5.1.99.8"/>
    </reaction>
</comment>
<dbReference type="Proteomes" id="UP001139408">
    <property type="component" value="Unassembled WGS sequence"/>
</dbReference>
<comment type="pathway">
    <text evidence="3 8">Cofactor biosynthesis; tetrahydrofolate biosynthesis; 2-amino-4-hydroxy-6-hydroxymethyl-7,8-dihydropteridine diphosphate from 7,8-dihydroneopterin triphosphate: step 3/4.</text>
</comment>
<dbReference type="Pfam" id="PF02152">
    <property type="entry name" value="FolB"/>
    <property type="match status" value="1"/>
</dbReference>
<evidence type="ECO:0000256" key="2">
    <source>
        <dbReference type="ARBA" id="ARBA00001353"/>
    </source>
</evidence>
<evidence type="ECO:0000256" key="4">
    <source>
        <dbReference type="ARBA" id="ARBA00005708"/>
    </source>
</evidence>
<dbReference type="GO" id="GO:0005737">
    <property type="term" value="C:cytoplasm"/>
    <property type="evidence" value="ECO:0007669"/>
    <property type="project" value="TreeGrafter"/>
</dbReference>
<evidence type="ECO:0000256" key="6">
    <source>
        <dbReference type="ARBA" id="ARBA00023235"/>
    </source>
</evidence>
<proteinExistence type="inferred from homology"/>
<dbReference type="GO" id="GO:0046656">
    <property type="term" value="P:folic acid biosynthetic process"/>
    <property type="evidence" value="ECO:0007669"/>
    <property type="project" value="UniProtKB-UniRule"/>
</dbReference>
<keyword evidence="7 8" id="KW-0456">Lyase</keyword>
<organism evidence="10 11">
    <name type="scientific">Shewanella algicola</name>
    <dbReference type="NCBI Taxonomy" id="640633"/>
    <lineage>
        <taxon>Bacteria</taxon>
        <taxon>Pseudomonadati</taxon>
        <taxon>Pseudomonadota</taxon>
        <taxon>Gammaproteobacteria</taxon>
        <taxon>Alteromonadales</taxon>
        <taxon>Shewanellaceae</taxon>
        <taxon>Shewanella</taxon>
    </lineage>
</organism>
<dbReference type="InterPro" id="IPR006156">
    <property type="entry name" value="Dihydroneopterin_aldolase"/>
</dbReference>
<comment type="similarity">
    <text evidence="4 8">Belongs to the DHNA family.</text>
</comment>
<reference evidence="10" key="1">
    <citation type="submission" date="2022-01" db="EMBL/GenBank/DDBJ databases">
        <title>Whole genome-based taxonomy of the Shewanellaceae.</title>
        <authorList>
            <person name="Martin-Rodriguez A.J."/>
        </authorList>
    </citation>
    <scope>NUCLEOTIDE SEQUENCE</scope>
    <source>
        <strain evidence="10">DSM 23803</strain>
    </source>
</reference>
<dbReference type="InterPro" id="IPR006157">
    <property type="entry name" value="FolB_dom"/>
</dbReference>
<dbReference type="SMART" id="SM00905">
    <property type="entry name" value="FolB"/>
    <property type="match status" value="1"/>
</dbReference>